<accession>A0A240BS35</accession>
<dbReference type="SUPFAM" id="SSF55729">
    <property type="entry name" value="Acyl-CoA N-acyltransferases (Nat)"/>
    <property type="match status" value="1"/>
</dbReference>
<evidence type="ECO:0000313" key="3">
    <source>
        <dbReference type="EMBL" id="SNV98651.1"/>
    </source>
</evidence>
<reference evidence="2" key="4">
    <citation type="submission" date="2024-05" db="EMBL/GenBank/DDBJ databases">
        <authorList>
            <person name="Sun Q."/>
            <person name="Sedlacek I."/>
        </authorList>
    </citation>
    <scope>NUCLEOTIDE SEQUENCE</scope>
    <source>
        <strain evidence="2">CCM 4175</strain>
    </source>
</reference>
<name>A0A240BS35_9STAP</name>
<feature type="domain" description="N-acetyltransferase" evidence="1">
    <location>
        <begin position="3"/>
        <end position="159"/>
    </location>
</feature>
<keyword evidence="3" id="KW-0808">Transferase</keyword>
<evidence type="ECO:0000313" key="5">
    <source>
        <dbReference type="Proteomes" id="UP000652995"/>
    </source>
</evidence>
<dbReference type="Proteomes" id="UP000243706">
    <property type="component" value="Chromosome 1"/>
</dbReference>
<reference evidence="3 4" key="2">
    <citation type="submission" date="2017-06" db="EMBL/GenBank/DDBJ databases">
        <authorList>
            <consortium name="Pathogen Informatics"/>
        </authorList>
    </citation>
    <scope>NUCLEOTIDE SEQUENCE [LARGE SCALE GENOMIC DNA]</scope>
    <source>
        <strain evidence="3 4">NCTC13833</strain>
    </source>
</reference>
<evidence type="ECO:0000313" key="4">
    <source>
        <dbReference type="Proteomes" id="UP000243706"/>
    </source>
</evidence>
<dbReference type="RefSeq" id="WP_095115096.1">
    <property type="nucleotide sequence ID" value="NZ_BMCB01000002.1"/>
</dbReference>
<dbReference type="InterPro" id="IPR000182">
    <property type="entry name" value="GNAT_dom"/>
</dbReference>
<dbReference type="CDD" id="cd04301">
    <property type="entry name" value="NAT_SF"/>
    <property type="match status" value="1"/>
</dbReference>
<dbReference type="Proteomes" id="UP000652995">
    <property type="component" value="Unassembled WGS sequence"/>
</dbReference>
<dbReference type="EMBL" id="BMCB01000002">
    <property type="protein sequence ID" value="GGA82004.1"/>
    <property type="molecule type" value="Genomic_DNA"/>
</dbReference>
<evidence type="ECO:0000313" key="2">
    <source>
        <dbReference type="EMBL" id="GGA82004.1"/>
    </source>
</evidence>
<dbReference type="PROSITE" id="PS51186">
    <property type="entry name" value="GNAT"/>
    <property type="match status" value="1"/>
</dbReference>
<dbReference type="EMBL" id="LT906464">
    <property type="protein sequence ID" value="SNV98651.1"/>
    <property type="molecule type" value="Genomic_DNA"/>
</dbReference>
<reference evidence="2" key="1">
    <citation type="journal article" date="2014" name="Int. J. Syst. Evol. Microbiol.">
        <title>Complete genome of a new Firmicutes species belonging to the dominant human colonic microbiota ('Ruminococcus bicirculans') reveals two chromosomes and a selective capacity to utilize plant glucans.</title>
        <authorList>
            <consortium name="NISC Comparative Sequencing Program"/>
            <person name="Wegmann U."/>
            <person name="Louis P."/>
            <person name="Goesmann A."/>
            <person name="Henrissat B."/>
            <person name="Duncan S.H."/>
            <person name="Flint H.J."/>
        </authorList>
    </citation>
    <scope>NUCLEOTIDE SEQUENCE</scope>
    <source>
        <strain evidence="2">CCM 4175</strain>
    </source>
</reference>
<dbReference type="InterPro" id="IPR016181">
    <property type="entry name" value="Acyl_CoA_acyltransferase"/>
</dbReference>
<gene>
    <name evidence="2" type="ORF">GCM10007183_02710</name>
    <name evidence="3" type="ORF">SAMEA4412661_00111</name>
</gene>
<sequence length="178" mass="20011">MSIFISTLTEMDYEPSLQMIGDAFKDAPESDQNEAQLVKGLRMAPDYRYELEVIAKTADDEIIGHAMCSEVMIKSGEHAYVALALAPLSVTQAYQHKGIGTALVQALEERAYAQEYTTIVVTGYPDFYEQMDYEVAADHGITVPFDVPNEAVRVKFLWDSLEDPPHGEVHYPEHFFTI</sequence>
<proteinExistence type="predicted"/>
<dbReference type="Gene3D" id="3.40.630.30">
    <property type="match status" value="1"/>
</dbReference>
<reference evidence="5" key="3">
    <citation type="journal article" date="2019" name="Int. J. Syst. Evol. Microbiol.">
        <title>The Global Catalogue of Microorganisms (GCM) 10K type strain sequencing project: providing services to taxonomists for standard genome sequencing and annotation.</title>
        <authorList>
            <consortium name="The Broad Institute Genomics Platform"/>
            <consortium name="The Broad Institute Genome Sequencing Center for Infectious Disease"/>
            <person name="Wu L."/>
            <person name="Ma J."/>
        </authorList>
    </citation>
    <scope>NUCLEOTIDE SEQUENCE [LARGE SCALE GENOMIC DNA]</scope>
    <source>
        <strain evidence="5">CCM 4175</strain>
    </source>
</reference>
<dbReference type="GO" id="GO:0016747">
    <property type="term" value="F:acyltransferase activity, transferring groups other than amino-acyl groups"/>
    <property type="evidence" value="ECO:0007669"/>
    <property type="project" value="InterPro"/>
</dbReference>
<protein>
    <submittedName>
        <fullName evidence="3">GNAT family acetyltransferase</fullName>
    </submittedName>
    <submittedName>
        <fullName evidence="2">N-acetyltransferase</fullName>
    </submittedName>
</protein>
<dbReference type="Pfam" id="PF00583">
    <property type="entry name" value="Acetyltransf_1"/>
    <property type="match status" value="1"/>
</dbReference>
<dbReference type="OrthoDB" id="9797178at2"/>
<organism evidence="3 4">
    <name type="scientific">Staphylococcus muscae</name>
    <dbReference type="NCBI Taxonomy" id="1294"/>
    <lineage>
        <taxon>Bacteria</taxon>
        <taxon>Bacillati</taxon>
        <taxon>Bacillota</taxon>
        <taxon>Bacilli</taxon>
        <taxon>Bacillales</taxon>
        <taxon>Staphylococcaceae</taxon>
        <taxon>Staphylococcus</taxon>
    </lineage>
</organism>
<dbReference type="KEGG" id="smus:C7J88_07710"/>
<keyword evidence="5" id="KW-1185">Reference proteome</keyword>
<dbReference type="AlphaFoldDB" id="A0A240BS35"/>
<evidence type="ECO:0000259" key="1">
    <source>
        <dbReference type="PROSITE" id="PS51186"/>
    </source>
</evidence>